<comment type="subcellular location">
    <subcellularLocation>
        <location evidence="2 11">Cytoplasm</location>
    </subcellularLocation>
</comment>
<evidence type="ECO:0000256" key="9">
    <source>
        <dbReference type="ARBA" id="ARBA00022898"/>
    </source>
</evidence>
<protein>
    <recommendedName>
        <fullName evidence="11">2-methylserine hydroxymethyltransferase</fullName>
        <shortName evidence="11">MSHMT</shortName>
        <ecNumber evidence="11">2.1.2.7</ecNumber>
    </recommendedName>
    <alternativeName>
        <fullName evidence="11">Alpha-methylserine hydroxymethyltransferase</fullName>
    </alternativeName>
    <alternativeName>
        <fullName evidence="11">D-alanine 2-hydroxymethyltransferase</fullName>
    </alternativeName>
</protein>
<dbReference type="InterPro" id="IPR039429">
    <property type="entry name" value="SHMT-like_dom"/>
</dbReference>
<accession>A0A931FB03</accession>
<dbReference type="Gene3D" id="3.40.640.10">
    <property type="entry name" value="Type I PLP-dependent aspartate aminotransferase-like (Major domain)"/>
    <property type="match status" value="1"/>
</dbReference>
<dbReference type="NCBIfam" id="NF000586">
    <property type="entry name" value="PRK00011.1"/>
    <property type="match status" value="1"/>
</dbReference>
<evidence type="ECO:0000256" key="5">
    <source>
        <dbReference type="ARBA" id="ARBA00022490"/>
    </source>
</evidence>
<dbReference type="GO" id="GO:0004372">
    <property type="term" value="F:glycine hydroxymethyltransferase activity"/>
    <property type="evidence" value="ECO:0007669"/>
    <property type="project" value="InterPro"/>
</dbReference>
<comment type="similarity">
    <text evidence="3 11">Belongs to the SHMT family.</text>
</comment>
<dbReference type="CDD" id="cd00378">
    <property type="entry name" value="SHMT"/>
    <property type="match status" value="1"/>
</dbReference>
<feature type="modified residue" description="N6-(pyridoxal phosphate)lysine" evidence="11 12">
    <location>
        <position position="226"/>
    </location>
</feature>
<evidence type="ECO:0000256" key="7">
    <source>
        <dbReference type="ARBA" id="ARBA00022605"/>
    </source>
</evidence>
<comment type="function">
    <text evidence="11">Catalyzes the reversible interconversion of alpha-methyl-L-serine to D-alanine with tetrahydrofolate (THF) serving as the one-carbon carrier.</text>
</comment>
<evidence type="ECO:0000256" key="6">
    <source>
        <dbReference type="ARBA" id="ARBA00022563"/>
    </source>
</evidence>
<feature type="binding site" evidence="11">
    <location>
        <begin position="121"/>
        <end position="123"/>
    </location>
    <ligand>
        <name>(6S)-5,6,7,8-tetrahydrofolate</name>
        <dbReference type="ChEBI" id="CHEBI:57453"/>
    </ligand>
</feature>
<dbReference type="AlphaFoldDB" id="A0A931FB03"/>
<evidence type="ECO:0000256" key="12">
    <source>
        <dbReference type="PIRSR" id="PIRSR000412-50"/>
    </source>
</evidence>
<feature type="site" description="Plays an important role in substrate specificity" evidence="11">
    <location>
        <position position="225"/>
    </location>
</feature>
<evidence type="ECO:0000256" key="11">
    <source>
        <dbReference type="HAMAP-Rule" id="MF_00051"/>
    </source>
</evidence>
<dbReference type="SUPFAM" id="SSF53383">
    <property type="entry name" value="PLP-dependent transferases"/>
    <property type="match status" value="1"/>
</dbReference>
<evidence type="ECO:0000313" key="14">
    <source>
        <dbReference type="EMBL" id="MBF8437487.1"/>
    </source>
</evidence>
<organism evidence="14 15">
    <name type="scientific">Halonatronomonas betaini</name>
    <dbReference type="NCBI Taxonomy" id="2778430"/>
    <lineage>
        <taxon>Bacteria</taxon>
        <taxon>Bacillati</taxon>
        <taxon>Bacillota</taxon>
        <taxon>Clostridia</taxon>
        <taxon>Halanaerobiales</taxon>
        <taxon>Halarsenatibacteraceae</taxon>
        <taxon>Halonatronomonas</taxon>
    </lineage>
</organism>
<comment type="pathway">
    <text evidence="11">One-carbon metabolism; tetrahydrofolate interconversion.</text>
</comment>
<dbReference type="PIRSF" id="PIRSF000412">
    <property type="entry name" value="SHMT"/>
    <property type="match status" value="1"/>
</dbReference>
<evidence type="ECO:0000256" key="4">
    <source>
        <dbReference type="ARBA" id="ARBA00011738"/>
    </source>
</evidence>
<proteinExistence type="inferred from homology"/>
<feature type="binding site" evidence="11">
    <location>
        <position position="117"/>
    </location>
    <ligand>
        <name>(6S)-5,6,7,8-tetrahydrofolate</name>
        <dbReference type="ChEBI" id="CHEBI:57453"/>
    </ligand>
</feature>
<name>A0A931FB03_9FIRM</name>
<evidence type="ECO:0000313" key="15">
    <source>
        <dbReference type="Proteomes" id="UP000621436"/>
    </source>
</evidence>
<comment type="function">
    <text evidence="10">Catalyzes the reversible interconversion of serine and glycine with tetrahydrofolate (THF) serving as the one-carbon carrier. This reaction serves as the major source of one-carbon groups required for the biosynthesis of purines, thymidylate, methionine, and other important biomolecules. Also exhibits THF-independent aldolase activity toward beta-hydroxyamino acids, producing glycine and aldehydes, via a retro-aldol mechanism. Thus, is able to catalyze the cleavage of L-allo-threonine.</text>
</comment>
<dbReference type="Pfam" id="PF00464">
    <property type="entry name" value="SHMT"/>
    <property type="match status" value="1"/>
</dbReference>
<dbReference type="GO" id="GO:0035999">
    <property type="term" value="P:tetrahydrofolate interconversion"/>
    <property type="evidence" value="ECO:0007669"/>
    <property type="project" value="UniProtKB-UniRule"/>
</dbReference>
<gene>
    <name evidence="11" type="primary">mshmt</name>
    <name evidence="14" type="ORF">I0Q91_10370</name>
</gene>
<dbReference type="PANTHER" id="PTHR11680:SF35">
    <property type="entry name" value="SERINE HYDROXYMETHYLTRANSFERASE 1"/>
    <property type="match status" value="1"/>
</dbReference>
<dbReference type="InterPro" id="IPR015421">
    <property type="entry name" value="PyrdxlP-dep_Trfase_major"/>
</dbReference>
<dbReference type="GO" id="GO:0050413">
    <property type="term" value="F:D-alanine 2-hydroxymethyltransferase activity"/>
    <property type="evidence" value="ECO:0007669"/>
    <property type="project" value="UniProtKB-EC"/>
</dbReference>
<dbReference type="InterPro" id="IPR049943">
    <property type="entry name" value="Ser_HO-MeTrfase-like"/>
</dbReference>
<comment type="subunit">
    <text evidence="4 11">Homodimer.</text>
</comment>
<keyword evidence="9 11" id="KW-0663">Pyridoxal phosphate</keyword>
<keyword evidence="5 11" id="KW-0963">Cytoplasm</keyword>
<reference evidence="14" key="1">
    <citation type="submission" date="2020-11" db="EMBL/GenBank/DDBJ databases">
        <title>Halonatronomonas betainensis gen. nov., sp. nov. a novel haloalkaliphilic representative of the family Halanaerobiacae capable of betaine degradation.</title>
        <authorList>
            <person name="Boltyanskaya Y."/>
            <person name="Kevbrin V."/>
            <person name="Detkova E."/>
            <person name="Grouzdev D.S."/>
            <person name="Koziaeva V."/>
            <person name="Zhilina T."/>
        </authorList>
    </citation>
    <scope>NUCLEOTIDE SEQUENCE</scope>
    <source>
        <strain evidence="14">Z-7014</strain>
    </source>
</reference>
<keyword evidence="8 11" id="KW-0808">Transferase</keyword>
<dbReference type="FunFam" id="3.40.640.10:FF:000001">
    <property type="entry name" value="Serine hydroxymethyltransferase"/>
    <property type="match status" value="1"/>
</dbReference>
<dbReference type="InterPro" id="IPR001085">
    <property type="entry name" value="Ser_HO-MeTrfase"/>
</dbReference>
<evidence type="ECO:0000259" key="13">
    <source>
        <dbReference type="Pfam" id="PF00464"/>
    </source>
</evidence>
<dbReference type="InterPro" id="IPR015422">
    <property type="entry name" value="PyrdxlP-dep_Trfase_small"/>
</dbReference>
<dbReference type="PANTHER" id="PTHR11680">
    <property type="entry name" value="SERINE HYDROXYMETHYLTRANSFERASE"/>
    <property type="match status" value="1"/>
</dbReference>
<dbReference type="Gene3D" id="3.90.1150.10">
    <property type="entry name" value="Aspartate Aminotransferase, domain 1"/>
    <property type="match status" value="1"/>
</dbReference>
<dbReference type="GO" id="GO:0030170">
    <property type="term" value="F:pyridoxal phosphate binding"/>
    <property type="evidence" value="ECO:0007669"/>
    <property type="project" value="UniProtKB-UniRule"/>
</dbReference>
<dbReference type="EC" id="2.1.2.7" evidence="11"/>
<evidence type="ECO:0000256" key="8">
    <source>
        <dbReference type="ARBA" id="ARBA00022679"/>
    </source>
</evidence>
<comment type="caution">
    <text evidence="11">Lacks conserved residue(s) required for the propagation of feature annotation.</text>
</comment>
<comment type="catalytic activity">
    <reaction evidence="11">
        <text>(6R)-5,10-methylene-5,6,7,8-tetrahydrofolate + D-alanine + H2O = 2-methylserine + (6S)-5,6,7,8-tetrahydrofolate</text>
        <dbReference type="Rhea" id="RHEA:10064"/>
        <dbReference type="ChEBI" id="CHEBI:15377"/>
        <dbReference type="ChEBI" id="CHEBI:15636"/>
        <dbReference type="ChEBI" id="CHEBI:57416"/>
        <dbReference type="ChEBI" id="CHEBI:57453"/>
        <dbReference type="ChEBI" id="CHEBI:58275"/>
        <dbReference type="EC" id="2.1.2.7"/>
    </reaction>
</comment>
<evidence type="ECO:0000256" key="3">
    <source>
        <dbReference type="ARBA" id="ARBA00006376"/>
    </source>
</evidence>
<evidence type="ECO:0000256" key="10">
    <source>
        <dbReference type="ARBA" id="ARBA00054606"/>
    </source>
</evidence>
<dbReference type="Proteomes" id="UP000621436">
    <property type="component" value="Unassembled WGS sequence"/>
</dbReference>
<comment type="cofactor">
    <cofactor evidence="1 11 12">
        <name>pyridoxal 5'-phosphate</name>
        <dbReference type="ChEBI" id="CHEBI:597326"/>
    </cofactor>
</comment>
<comment type="caution">
    <text evidence="14">The sequence shown here is derived from an EMBL/GenBank/DDBJ whole genome shotgun (WGS) entry which is preliminary data.</text>
</comment>
<evidence type="ECO:0000256" key="1">
    <source>
        <dbReference type="ARBA" id="ARBA00001933"/>
    </source>
</evidence>
<dbReference type="EMBL" id="JADPIE010000006">
    <property type="protein sequence ID" value="MBF8437487.1"/>
    <property type="molecule type" value="Genomic_DNA"/>
</dbReference>
<dbReference type="RefSeq" id="WP_270454476.1">
    <property type="nucleotide sequence ID" value="NZ_JADPIE010000006.1"/>
</dbReference>
<sequence length="429" mass="47353">MDNLSLIDPEASRCLKNELNRQENTIELIASENFVYNSILKAQGSIFTNKYAEGYPGERYHGGCENIDCIESMAIERACKLFNADHANVQPHSGVNANLAAYMALLEPGDTILGMNLSHGGHLSHGSKVSITGEYYNSIIYGVREDDERIDFAEIEEKATKHQPELIIAGASAYSREIDFKKFREIADKVGSKLMVDMAHIAGLVAAGEHLNPVPYADVVTSTSTKTLRGARGGFILTKDKWAEKIDKAVFPGVQGGPIVQNIFAKAITFKIAATEVFKKYQQQICLNTNYLAELLDDAGLRIVSGGTDNHLFLVDLCPWNLTGERAEEILNEIGITVNKNLIPYDQKSPKVTSGIRIGTAAVTSRGFGQEDIKKLADIIIEALRIEADNKTSDKTKQKELKAEVKELCLKNPLYLSPLENELIEDYIK</sequence>
<dbReference type="HAMAP" id="MF_00051">
    <property type="entry name" value="SHMT"/>
    <property type="match status" value="1"/>
</dbReference>
<keyword evidence="7" id="KW-0028">Amino-acid biosynthesis</keyword>
<dbReference type="InterPro" id="IPR015424">
    <property type="entry name" value="PyrdxlP-dep_Trfase"/>
</dbReference>
<dbReference type="GO" id="GO:0019264">
    <property type="term" value="P:glycine biosynthetic process from serine"/>
    <property type="evidence" value="ECO:0007669"/>
    <property type="project" value="InterPro"/>
</dbReference>
<keyword evidence="15" id="KW-1185">Reference proteome</keyword>
<dbReference type="GO" id="GO:0005829">
    <property type="term" value="C:cytosol"/>
    <property type="evidence" value="ECO:0007669"/>
    <property type="project" value="TreeGrafter"/>
</dbReference>
<keyword evidence="6 11" id="KW-0554">One-carbon metabolism</keyword>
<evidence type="ECO:0000256" key="2">
    <source>
        <dbReference type="ARBA" id="ARBA00004496"/>
    </source>
</evidence>
<feature type="domain" description="Serine hydroxymethyltransferase-like" evidence="13">
    <location>
        <begin position="6"/>
        <end position="380"/>
    </location>
</feature>